<name>A0A2J6T2Q5_9HELO</name>
<dbReference type="OrthoDB" id="899at2759"/>
<proteinExistence type="inferred from homology"/>
<accession>A0A2J6T2Q5</accession>
<dbReference type="Gene3D" id="3.10.120.10">
    <property type="entry name" value="Cytochrome b5-like heme/steroid binding domain"/>
    <property type="match status" value="1"/>
</dbReference>
<reference evidence="4 5" key="1">
    <citation type="submission" date="2016-04" db="EMBL/GenBank/DDBJ databases">
        <title>A degradative enzymes factory behind the ericoid mycorrhizal symbiosis.</title>
        <authorList>
            <consortium name="DOE Joint Genome Institute"/>
            <person name="Martino E."/>
            <person name="Morin E."/>
            <person name="Grelet G."/>
            <person name="Kuo A."/>
            <person name="Kohler A."/>
            <person name="Daghino S."/>
            <person name="Barry K."/>
            <person name="Choi C."/>
            <person name="Cichocki N."/>
            <person name="Clum A."/>
            <person name="Copeland A."/>
            <person name="Hainaut M."/>
            <person name="Haridas S."/>
            <person name="Labutti K."/>
            <person name="Lindquist E."/>
            <person name="Lipzen A."/>
            <person name="Khouja H.-R."/>
            <person name="Murat C."/>
            <person name="Ohm R."/>
            <person name="Olson A."/>
            <person name="Spatafora J."/>
            <person name="Veneault-Fourrey C."/>
            <person name="Henrissat B."/>
            <person name="Grigoriev I."/>
            <person name="Martin F."/>
            <person name="Perotto S."/>
        </authorList>
    </citation>
    <scope>NUCLEOTIDE SEQUENCE [LARGE SCALE GENOMIC DNA]</scope>
    <source>
        <strain evidence="4 5">E</strain>
    </source>
</reference>
<protein>
    <submittedName>
        <fullName evidence="4">Cytochrome b5</fullName>
    </submittedName>
</protein>
<dbReference type="AlphaFoldDB" id="A0A2J6T2Q5"/>
<dbReference type="InterPro" id="IPR001199">
    <property type="entry name" value="Cyt_B5-like_heme/steroid-bd"/>
</dbReference>
<dbReference type="FunFam" id="3.10.120.10:FF:000003">
    <property type="entry name" value="membrane-associated progesterone receptor component 1"/>
    <property type="match status" value="1"/>
</dbReference>
<organism evidence="4 5">
    <name type="scientific">Hyaloscypha bicolor E</name>
    <dbReference type="NCBI Taxonomy" id="1095630"/>
    <lineage>
        <taxon>Eukaryota</taxon>
        <taxon>Fungi</taxon>
        <taxon>Dikarya</taxon>
        <taxon>Ascomycota</taxon>
        <taxon>Pezizomycotina</taxon>
        <taxon>Leotiomycetes</taxon>
        <taxon>Helotiales</taxon>
        <taxon>Hyaloscyphaceae</taxon>
        <taxon>Hyaloscypha</taxon>
        <taxon>Hyaloscypha bicolor</taxon>
    </lineage>
</organism>
<dbReference type="SMART" id="SM01117">
    <property type="entry name" value="Cyt-b5"/>
    <property type="match status" value="1"/>
</dbReference>
<dbReference type="GO" id="GO:0020037">
    <property type="term" value="F:heme binding"/>
    <property type="evidence" value="ECO:0007669"/>
    <property type="project" value="UniProtKB-ARBA"/>
</dbReference>
<dbReference type="GeneID" id="36588865"/>
<evidence type="ECO:0000313" key="4">
    <source>
        <dbReference type="EMBL" id="PMD57310.1"/>
    </source>
</evidence>
<sequence>MATKGKFEPKTPVVLNPPKDDPITPEFLSRCNGIDSNLCYVAIKGKVFDVTGNKSYEKGGSYHVFAGHDASRALALTSTKPEDVRPDWEDLDDKEKQTLDDWMTFFSKRYNVVGLVTSPPSGSTPA</sequence>
<evidence type="ECO:0000256" key="1">
    <source>
        <dbReference type="ARBA" id="ARBA00038357"/>
    </source>
</evidence>
<dbReference type="Pfam" id="PF00173">
    <property type="entry name" value="Cyt-b5"/>
    <property type="match status" value="1"/>
</dbReference>
<dbReference type="GO" id="GO:0016020">
    <property type="term" value="C:membrane"/>
    <property type="evidence" value="ECO:0007669"/>
    <property type="project" value="TreeGrafter"/>
</dbReference>
<dbReference type="STRING" id="1095630.A0A2J6T2Q5"/>
<evidence type="ECO:0000313" key="5">
    <source>
        <dbReference type="Proteomes" id="UP000235371"/>
    </source>
</evidence>
<comment type="similarity">
    <text evidence="1">Belongs to the cytochrome b5 family. MAPR subfamily.</text>
</comment>
<dbReference type="GO" id="GO:0005783">
    <property type="term" value="C:endoplasmic reticulum"/>
    <property type="evidence" value="ECO:0007669"/>
    <property type="project" value="TreeGrafter"/>
</dbReference>
<dbReference type="PANTHER" id="PTHR10281">
    <property type="entry name" value="MEMBRANE-ASSOCIATED PROGESTERONE RECEPTOR COMPONENT-RELATED"/>
    <property type="match status" value="1"/>
</dbReference>
<dbReference type="EMBL" id="KZ613847">
    <property type="protein sequence ID" value="PMD57310.1"/>
    <property type="molecule type" value="Genomic_DNA"/>
</dbReference>
<evidence type="ECO:0000256" key="2">
    <source>
        <dbReference type="SAM" id="MobiDB-lite"/>
    </source>
</evidence>
<feature type="domain" description="Cytochrome b5 heme-binding" evidence="3">
    <location>
        <begin position="23"/>
        <end position="117"/>
    </location>
</feature>
<dbReference type="RefSeq" id="XP_024734214.1">
    <property type="nucleotide sequence ID" value="XM_024880788.1"/>
</dbReference>
<feature type="region of interest" description="Disordered" evidence="2">
    <location>
        <begin position="1"/>
        <end position="22"/>
    </location>
</feature>
<dbReference type="InParanoid" id="A0A2J6T2Q5"/>
<dbReference type="InterPro" id="IPR050577">
    <property type="entry name" value="MAPR/NEUFC/NENF-like"/>
</dbReference>
<keyword evidence="5" id="KW-1185">Reference proteome</keyword>
<gene>
    <name evidence="4" type="ORF">K444DRAFT_615760</name>
</gene>
<dbReference type="SUPFAM" id="SSF55856">
    <property type="entry name" value="Cytochrome b5-like heme/steroid binding domain"/>
    <property type="match status" value="1"/>
</dbReference>
<evidence type="ECO:0000259" key="3">
    <source>
        <dbReference type="SMART" id="SM01117"/>
    </source>
</evidence>
<dbReference type="PANTHER" id="PTHR10281:SF115">
    <property type="entry name" value="BINDING PROTEIN, PUTATIVE (AFU_ORTHOLOGUE AFUA_4G06240)-RELATED"/>
    <property type="match status" value="1"/>
</dbReference>
<dbReference type="InterPro" id="IPR036400">
    <property type="entry name" value="Cyt_B5-like_heme/steroid_sf"/>
</dbReference>
<dbReference type="Proteomes" id="UP000235371">
    <property type="component" value="Unassembled WGS sequence"/>
</dbReference>